<sequence length="69" mass="7980">MMMRSTADPKPQARYRLLCLSETDKSIQQSFKIKAERLVDTVSKQAIHHQMTSQFKPKIQQSKSISTNK</sequence>
<feature type="region of interest" description="Disordered" evidence="1">
    <location>
        <begin position="49"/>
        <end position="69"/>
    </location>
</feature>
<accession>A0AAN9XEL1</accession>
<comment type="caution">
    <text evidence="2">The sequence shown here is derived from an EMBL/GenBank/DDBJ whole genome shotgun (WGS) entry which is preliminary data.</text>
</comment>
<dbReference type="AlphaFoldDB" id="A0AAN9XEL1"/>
<evidence type="ECO:0000256" key="1">
    <source>
        <dbReference type="SAM" id="MobiDB-lite"/>
    </source>
</evidence>
<evidence type="ECO:0000313" key="2">
    <source>
        <dbReference type="EMBL" id="KAK7389251.1"/>
    </source>
</evidence>
<name>A0AAN9XEL1_PSOTE</name>
<reference evidence="2 3" key="1">
    <citation type="submission" date="2024-01" db="EMBL/GenBank/DDBJ databases">
        <title>The genomes of 5 underutilized Papilionoideae crops provide insights into root nodulation and disease resistanc.</title>
        <authorList>
            <person name="Jiang F."/>
        </authorList>
    </citation>
    <scope>NUCLEOTIDE SEQUENCE [LARGE SCALE GENOMIC DNA]</scope>
    <source>
        <strain evidence="2">DUOXIRENSHENG_FW03</strain>
        <tissue evidence="2">Leaves</tissue>
    </source>
</reference>
<proteinExistence type="predicted"/>
<organism evidence="2 3">
    <name type="scientific">Psophocarpus tetragonolobus</name>
    <name type="common">Winged bean</name>
    <name type="synonym">Dolichos tetragonolobus</name>
    <dbReference type="NCBI Taxonomy" id="3891"/>
    <lineage>
        <taxon>Eukaryota</taxon>
        <taxon>Viridiplantae</taxon>
        <taxon>Streptophyta</taxon>
        <taxon>Embryophyta</taxon>
        <taxon>Tracheophyta</taxon>
        <taxon>Spermatophyta</taxon>
        <taxon>Magnoliopsida</taxon>
        <taxon>eudicotyledons</taxon>
        <taxon>Gunneridae</taxon>
        <taxon>Pentapetalae</taxon>
        <taxon>rosids</taxon>
        <taxon>fabids</taxon>
        <taxon>Fabales</taxon>
        <taxon>Fabaceae</taxon>
        <taxon>Papilionoideae</taxon>
        <taxon>50 kb inversion clade</taxon>
        <taxon>NPAAA clade</taxon>
        <taxon>indigoferoid/millettioid clade</taxon>
        <taxon>Phaseoleae</taxon>
        <taxon>Psophocarpus</taxon>
    </lineage>
</organism>
<evidence type="ECO:0000313" key="3">
    <source>
        <dbReference type="Proteomes" id="UP001386955"/>
    </source>
</evidence>
<keyword evidence="3" id="KW-1185">Reference proteome</keyword>
<dbReference type="Proteomes" id="UP001386955">
    <property type="component" value="Unassembled WGS sequence"/>
</dbReference>
<feature type="compositionally biased region" description="Polar residues" evidence="1">
    <location>
        <begin position="50"/>
        <end position="69"/>
    </location>
</feature>
<dbReference type="EMBL" id="JAYMYS010000006">
    <property type="protein sequence ID" value="KAK7389251.1"/>
    <property type="molecule type" value="Genomic_DNA"/>
</dbReference>
<gene>
    <name evidence="2" type="ORF">VNO78_24089</name>
</gene>
<protein>
    <submittedName>
        <fullName evidence="2">Uncharacterized protein</fullName>
    </submittedName>
</protein>